<dbReference type="PROSITE" id="PS01234">
    <property type="entry name" value="GATB"/>
    <property type="match status" value="1"/>
</dbReference>
<comment type="subunit">
    <text evidence="2 10">Heterotrimer of A, B and C subunits.</text>
</comment>
<evidence type="ECO:0000256" key="3">
    <source>
        <dbReference type="ARBA" id="ARBA00022598"/>
    </source>
</evidence>
<dbReference type="NCBIfam" id="NF004012">
    <property type="entry name" value="PRK05477.1-2"/>
    <property type="match status" value="1"/>
</dbReference>
<dbReference type="GO" id="GO:0006412">
    <property type="term" value="P:translation"/>
    <property type="evidence" value="ECO:0007669"/>
    <property type="project" value="UniProtKB-UniRule"/>
</dbReference>
<evidence type="ECO:0000313" key="14">
    <source>
        <dbReference type="Proteomes" id="UP000177091"/>
    </source>
</evidence>
<dbReference type="GO" id="GO:0005524">
    <property type="term" value="F:ATP binding"/>
    <property type="evidence" value="ECO:0007669"/>
    <property type="project" value="UniProtKB-KW"/>
</dbReference>
<evidence type="ECO:0000256" key="4">
    <source>
        <dbReference type="ARBA" id="ARBA00022741"/>
    </source>
</evidence>
<keyword evidence="3 10" id="KW-0436">Ligase</keyword>
<evidence type="ECO:0000256" key="7">
    <source>
        <dbReference type="ARBA" id="ARBA00024799"/>
    </source>
</evidence>
<dbReference type="Pfam" id="PF02934">
    <property type="entry name" value="GatB_N"/>
    <property type="match status" value="1"/>
</dbReference>
<dbReference type="InterPro" id="IPR004413">
    <property type="entry name" value="GatB"/>
</dbReference>
<keyword evidence="6 10" id="KW-0648">Protein biosynthesis</keyword>
<comment type="similarity">
    <text evidence="1 10">Belongs to the GatB/GatE family. GatB subfamily.</text>
</comment>
<dbReference type="SUPFAM" id="SSF55931">
    <property type="entry name" value="Glutamine synthetase/guanido kinase"/>
    <property type="match status" value="1"/>
</dbReference>
<dbReference type="NCBIfam" id="NF004014">
    <property type="entry name" value="PRK05477.1-4"/>
    <property type="match status" value="1"/>
</dbReference>
<dbReference type="InterPro" id="IPR018027">
    <property type="entry name" value="Asn/Gln_amidotransferase"/>
</dbReference>
<dbReference type="InterPro" id="IPR006075">
    <property type="entry name" value="Asn/Gln-tRNA_Trfase_suB/E_cat"/>
</dbReference>
<dbReference type="SUPFAM" id="SSF89095">
    <property type="entry name" value="GatB/YqeY motif"/>
    <property type="match status" value="1"/>
</dbReference>
<evidence type="ECO:0000256" key="10">
    <source>
        <dbReference type="HAMAP-Rule" id="MF_00121"/>
    </source>
</evidence>
<gene>
    <name evidence="10" type="primary">gatB</name>
    <name evidence="13" type="ORF">A2112_01455</name>
</gene>
<comment type="catalytic activity">
    <reaction evidence="9 10">
        <text>L-glutamyl-tRNA(Gln) + L-glutamine + ATP + H2O = L-glutaminyl-tRNA(Gln) + L-glutamate + ADP + phosphate + H(+)</text>
        <dbReference type="Rhea" id="RHEA:17521"/>
        <dbReference type="Rhea" id="RHEA-COMP:9681"/>
        <dbReference type="Rhea" id="RHEA-COMP:9684"/>
        <dbReference type="ChEBI" id="CHEBI:15377"/>
        <dbReference type="ChEBI" id="CHEBI:15378"/>
        <dbReference type="ChEBI" id="CHEBI:29985"/>
        <dbReference type="ChEBI" id="CHEBI:30616"/>
        <dbReference type="ChEBI" id="CHEBI:43474"/>
        <dbReference type="ChEBI" id="CHEBI:58359"/>
        <dbReference type="ChEBI" id="CHEBI:78520"/>
        <dbReference type="ChEBI" id="CHEBI:78521"/>
        <dbReference type="ChEBI" id="CHEBI:456216"/>
    </reaction>
</comment>
<evidence type="ECO:0000256" key="6">
    <source>
        <dbReference type="ARBA" id="ARBA00022917"/>
    </source>
</evidence>
<dbReference type="Pfam" id="PF02637">
    <property type="entry name" value="GatB_Yqey"/>
    <property type="match status" value="1"/>
</dbReference>
<evidence type="ECO:0000313" key="13">
    <source>
        <dbReference type="EMBL" id="OGM04881.1"/>
    </source>
</evidence>
<dbReference type="EMBL" id="MGFK01000003">
    <property type="protein sequence ID" value="OGM04881.1"/>
    <property type="molecule type" value="Genomic_DNA"/>
</dbReference>
<dbReference type="Gene3D" id="1.10.10.410">
    <property type="match status" value="1"/>
</dbReference>
<dbReference type="InterPro" id="IPR017958">
    <property type="entry name" value="Gln-tRNA_amidoTrfase_suB_CS"/>
</dbReference>
<feature type="domain" description="Asn/Gln amidotransferase" evidence="12">
    <location>
        <begin position="328"/>
        <end position="438"/>
    </location>
</feature>
<keyword evidence="4 10" id="KW-0547">Nucleotide-binding</keyword>
<dbReference type="PANTHER" id="PTHR11659:SF0">
    <property type="entry name" value="GLUTAMYL-TRNA(GLN) AMIDOTRANSFERASE SUBUNIT B, MITOCHONDRIAL"/>
    <property type="match status" value="1"/>
</dbReference>
<comment type="function">
    <text evidence="7 10">Allows the formation of correctly charged Asn-tRNA(Asn) or Gln-tRNA(Gln) through the transamidation of misacylated Asp-tRNA(Asn) or Glu-tRNA(Gln) in organisms which lack either or both of asparaginyl-tRNA or glutaminyl-tRNA synthetases. The reaction takes place in the presence of glutamine and ATP through an activated phospho-Asp-tRNA(Asn) or phospho-Glu-tRNA(Gln).</text>
</comment>
<dbReference type="InterPro" id="IPR042114">
    <property type="entry name" value="GatB_C_1"/>
</dbReference>
<dbReference type="EC" id="6.3.5.-" evidence="10"/>
<evidence type="ECO:0000259" key="12">
    <source>
        <dbReference type="SMART" id="SM00845"/>
    </source>
</evidence>
<name>A0A1F7WPW9_9BACT</name>
<dbReference type="InterPro" id="IPR017959">
    <property type="entry name" value="Asn/Gln-tRNA_amidoTrfase_suB/E"/>
</dbReference>
<dbReference type="InterPro" id="IPR003789">
    <property type="entry name" value="Asn/Gln_tRNA_amidoTrase-B-like"/>
</dbReference>
<dbReference type="Proteomes" id="UP000177091">
    <property type="component" value="Unassembled WGS sequence"/>
</dbReference>
<evidence type="ECO:0000256" key="2">
    <source>
        <dbReference type="ARBA" id="ARBA00011123"/>
    </source>
</evidence>
<dbReference type="NCBIfam" id="TIGR00133">
    <property type="entry name" value="gatB"/>
    <property type="match status" value="1"/>
</dbReference>
<dbReference type="InterPro" id="IPR023168">
    <property type="entry name" value="GatB_Yqey_C_2"/>
</dbReference>
<organism evidence="13 14">
    <name type="scientific">Candidatus Woesebacteria bacterium GWA1_42_12</name>
    <dbReference type="NCBI Taxonomy" id="1802472"/>
    <lineage>
        <taxon>Bacteria</taxon>
        <taxon>Candidatus Woeseibacteriota</taxon>
    </lineage>
</organism>
<evidence type="ECO:0000256" key="8">
    <source>
        <dbReference type="ARBA" id="ARBA00047380"/>
    </source>
</evidence>
<dbReference type="InterPro" id="IPR014746">
    <property type="entry name" value="Gln_synth/guanido_kin_cat_dom"/>
</dbReference>
<accession>A0A1F7WPW9</accession>
<evidence type="ECO:0000256" key="5">
    <source>
        <dbReference type="ARBA" id="ARBA00022840"/>
    </source>
</evidence>
<dbReference type="HAMAP" id="MF_00121">
    <property type="entry name" value="GatB"/>
    <property type="match status" value="1"/>
</dbReference>
<comment type="catalytic activity">
    <reaction evidence="8 10">
        <text>L-aspartyl-tRNA(Asn) + L-glutamine + ATP + H2O = L-asparaginyl-tRNA(Asn) + L-glutamate + ADP + phosphate + 2 H(+)</text>
        <dbReference type="Rhea" id="RHEA:14513"/>
        <dbReference type="Rhea" id="RHEA-COMP:9674"/>
        <dbReference type="Rhea" id="RHEA-COMP:9677"/>
        <dbReference type="ChEBI" id="CHEBI:15377"/>
        <dbReference type="ChEBI" id="CHEBI:15378"/>
        <dbReference type="ChEBI" id="CHEBI:29985"/>
        <dbReference type="ChEBI" id="CHEBI:30616"/>
        <dbReference type="ChEBI" id="CHEBI:43474"/>
        <dbReference type="ChEBI" id="CHEBI:58359"/>
        <dbReference type="ChEBI" id="CHEBI:78515"/>
        <dbReference type="ChEBI" id="CHEBI:78516"/>
        <dbReference type="ChEBI" id="CHEBI:456216"/>
    </reaction>
</comment>
<dbReference type="SMART" id="SM00845">
    <property type="entry name" value="GatB_Yqey"/>
    <property type="match status" value="1"/>
</dbReference>
<evidence type="ECO:0000256" key="9">
    <source>
        <dbReference type="ARBA" id="ARBA00047913"/>
    </source>
</evidence>
<proteinExistence type="inferred from homology"/>
<dbReference type="AlphaFoldDB" id="A0A1F7WPW9"/>
<reference evidence="13 14" key="1">
    <citation type="journal article" date="2016" name="Nat. Commun.">
        <title>Thousands of microbial genomes shed light on interconnected biogeochemical processes in an aquifer system.</title>
        <authorList>
            <person name="Anantharaman K."/>
            <person name="Brown C.T."/>
            <person name="Hug L.A."/>
            <person name="Sharon I."/>
            <person name="Castelle C.J."/>
            <person name="Probst A.J."/>
            <person name="Thomas B.C."/>
            <person name="Singh A."/>
            <person name="Wilkins M.J."/>
            <person name="Karaoz U."/>
            <person name="Brodie E.L."/>
            <person name="Williams K.H."/>
            <person name="Hubbard S.S."/>
            <person name="Banfield J.F."/>
        </authorList>
    </citation>
    <scope>NUCLEOTIDE SEQUENCE [LARGE SCALE GENOMIC DNA]</scope>
</reference>
<dbReference type="GO" id="GO:0050567">
    <property type="term" value="F:glutaminyl-tRNA synthase (glutamine-hydrolyzing) activity"/>
    <property type="evidence" value="ECO:0007669"/>
    <property type="project" value="UniProtKB-UniRule"/>
</dbReference>
<feature type="region of interest" description="Disordered" evidence="11">
    <location>
        <begin position="235"/>
        <end position="266"/>
    </location>
</feature>
<evidence type="ECO:0000256" key="1">
    <source>
        <dbReference type="ARBA" id="ARBA00005306"/>
    </source>
</evidence>
<dbReference type="Gene3D" id="1.10.150.380">
    <property type="entry name" value="GatB domain, N-terminal subdomain"/>
    <property type="match status" value="1"/>
</dbReference>
<dbReference type="PANTHER" id="PTHR11659">
    <property type="entry name" value="GLUTAMYL-TRNA GLN AMIDOTRANSFERASE SUBUNIT B MITOCHONDRIAL AND PROKARYOTIC PET112-RELATED"/>
    <property type="match status" value="1"/>
</dbReference>
<sequence>MANLSPVIGLEVHVELATITKMFCGCSADHFAKKANTQVCPICLGLPGALPYVNVKAIDSTLAFGLAFSCRVNSLTKFDRKHYFYPDLPKAYQISQYDIPICVDGFWQSPVGKKIRIRRIHLEEDTGKLLHTEVNGRKVSLIDFNRSGVPLLELVTEPDFVDAEEVSEFLKSVQATVRTLDISTADMEKGSMRLEANVSIRGENDPLPDYKVELKNINSFRFLVKAINSEVSRQRSLISQGKKPKQETRGYDEEGGSTFSQRSKEEAQDYRYFPEPDIPPIAIPQEKIEGIRKDIPELPWQKIERFRATYGLPENYMSLITADSKRSRYFEDAVKEGEKHAVGTKTIADAMVNKALDKKFKEPSELIKSLVELTKIGYISDVIVTQAVDEVIGKEGKAVEDYQKGKEQVLGYLVGSVQKELKGRGDPATVLRKLKAKLQNK</sequence>
<protein>
    <recommendedName>
        <fullName evidence="10">Aspartyl/glutamyl-tRNA(Asn/Gln) amidotransferase subunit B</fullName>
        <shortName evidence="10">Asp/Glu-ADT subunit B</shortName>
        <ecNumber evidence="10">6.3.5.-</ecNumber>
    </recommendedName>
</protein>
<dbReference type="GO" id="GO:0050566">
    <property type="term" value="F:asparaginyl-tRNA synthase (glutamine-hydrolyzing) activity"/>
    <property type="evidence" value="ECO:0007669"/>
    <property type="project" value="RHEA"/>
</dbReference>
<comment type="caution">
    <text evidence="13">The sequence shown here is derived from an EMBL/GenBank/DDBJ whole genome shotgun (WGS) entry which is preliminary data.</text>
</comment>
<keyword evidence="5 10" id="KW-0067">ATP-binding</keyword>
<dbReference type="GO" id="GO:0070681">
    <property type="term" value="P:glutaminyl-tRNAGln biosynthesis via transamidation"/>
    <property type="evidence" value="ECO:0007669"/>
    <property type="project" value="TreeGrafter"/>
</dbReference>
<evidence type="ECO:0000256" key="11">
    <source>
        <dbReference type="SAM" id="MobiDB-lite"/>
    </source>
</evidence>